<feature type="compositionally biased region" description="Basic residues" evidence="1">
    <location>
        <begin position="1"/>
        <end position="21"/>
    </location>
</feature>
<dbReference type="InterPro" id="IPR043876">
    <property type="entry name" value="DUF5856"/>
</dbReference>
<organism evidence="2">
    <name type="scientific">viral metagenome</name>
    <dbReference type="NCBI Taxonomy" id="1070528"/>
    <lineage>
        <taxon>unclassified sequences</taxon>
        <taxon>metagenomes</taxon>
        <taxon>organismal metagenomes</taxon>
    </lineage>
</organism>
<reference evidence="2" key="1">
    <citation type="journal article" date="2020" name="Nature">
        <title>Giant virus diversity and host interactions through global metagenomics.</title>
        <authorList>
            <person name="Schulz F."/>
            <person name="Roux S."/>
            <person name="Paez-Espino D."/>
            <person name="Jungbluth S."/>
            <person name="Walsh D.A."/>
            <person name="Denef V.J."/>
            <person name="McMahon K.D."/>
            <person name="Konstantinidis K.T."/>
            <person name="Eloe-Fadrosh E.A."/>
            <person name="Kyrpides N.C."/>
            <person name="Woyke T."/>
        </authorList>
    </citation>
    <scope>NUCLEOTIDE SEQUENCE</scope>
    <source>
        <strain evidence="2">GVMAG-S-1035124-57</strain>
    </source>
</reference>
<name>A0A6C0M440_9ZZZZ</name>
<dbReference type="AlphaFoldDB" id="A0A6C0M440"/>
<dbReference type="EMBL" id="MN740633">
    <property type="protein sequence ID" value="QHU36232.1"/>
    <property type="molecule type" value="Genomic_DNA"/>
</dbReference>
<evidence type="ECO:0000313" key="2">
    <source>
        <dbReference type="EMBL" id="QHU36232.1"/>
    </source>
</evidence>
<dbReference type="Pfam" id="PF19174">
    <property type="entry name" value="DUF5856"/>
    <property type="match status" value="1"/>
</dbReference>
<dbReference type="Gene3D" id="1.20.1260.10">
    <property type="match status" value="1"/>
</dbReference>
<accession>A0A6C0M440</accession>
<protein>
    <submittedName>
        <fullName evidence="2">Uncharacterized protein</fullName>
    </submittedName>
</protein>
<dbReference type="InterPro" id="IPR012347">
    <property type="entry name" value="Ferritin-like"/>
</dbReference>
<sequence length="142" mass="16493">MPTLRKRNQTRRRGTNKRGVKRSAYSPNGIVATLTEMLHAVKLHHWRTHDYSVHKATDNLHEALSEQVDSFVEKLLGSKQTRSNLTVLRMNAYNTLPALKRRMEYYKRYLRGMPASLGPDLLNIRDELLGSLNQFSYMLSLH</sequence>
<proteinExistence type="predicted"/>
<feature type="region of interest" description="Disordered" evidence="1">
    <location>
        <begin position="1"/>
        <end position="25"/>
    </location>
</feature>
<evidence type="ECO:0000256" key="1">
    <source>
        <dbReference type="SAM" id="MobiDB-lite"/>
    </source>
</evidence>